<dbReference type="STRING" id="626522.GCWU000325_00529"/>
<dbReference type="SUPFAM" id="SSF160631">
    <property type="entry name" value="SMI1/KNR4-like"/>
    <property type="match status" value="1"/>
</dbReference>
<dbReference type="InterPro" id="IPR037883">
    <property type="entry name" value="Knr4/Smi1-like_sf"/>
</dbReference>
<dbReference type="eggNOG" id="COG0457">
    <property type="taxonomic scope" value="Bacteria"/>
</dbReference>
<dbReference type="InterPro" id="IPR018958">
    <property type="entry name" value="Knr4/Smi1-like_dom"/>
</dbReference>
<dbReference type="Gene3D" id="3.40.1580.10">
    <property type="entry name" value="SMI1/KNR4-like"/>
    <property type="match status" value="1"/>
</dbReference>
<evidence type="ECO:0000259" key="1">
    <source>
        <dbReference type="SMART" id="SM00860"/>
    </source>
</evidence>
<gene>
    <name evidence="2" type="ORF">GCWU000325_00529</name>
</gene>
<dbReference type="EMBL" id="ACIJ02000013">
    <property type="protein sequence ID" value="EEX72586.1"/>
    <property type="molecule type" value="Genomic_DNA"/>
</dbReference>
<feature type="domain" description="Knr4/Smi1-like" evidence="1">
    <location>
        <begin position="27"/>
        <end position="160"/>
    </location>
</feature>
<reference evidence="2" key="1">
    <citation type="submission" date="2009-09" db="EMBL/GenBank/DDBJ databases">
        <authorList>
            <person name="Weinstock G."/>
            <person name="Sodergren E."/>
            <person name="Clifton S."/>
            <person name="Fulton L."/>
            <person name="Fulton B."/>
            <person name="Courtney L."/>
            <person name="Fronick C."/>
            <person name="Harrison M."/>
            <person name="Strong C."/>
            <person name="Farmer C."/>
            <person name="Delahaunty K."/>
            <person name="Markovic C."/>
            <person name="Hall O."/>
            <person name="Minx P."/>
            <person name="Tomlinson C."/>
            <person name="Mitreva M."/>
            <person name="Nelson J."/>
            <person name="Hou S."/>
            <person name="Wollam A."/>
            <person name="Pepin K.H."/>
            <person name="Johnson M."/>
            <person name="Bhonagiri V."/>
            <person name="Nash W.E."/>
            <person name="Warren W."/>
            <person name="Chinwalla A."/>
            <person name="Mardis E.R."/>
            <person name="Wilson R.K."/>
        </authorList>
    </citation>
    <scope>NUCLEOTIDE SEQUENCE [LARGE SCALE GENOMIC DNA]</scope>
    <source>
        <strain evidence="2">ATCC 51259</strain>
    </source>
</reference>
<dbReference type="HOGENOM" id="CLU_041796_0_0_10"/>
<dbReference type="Proteomes" id="UP000003460">
    <property type="component" value="Unassembled WGS sequence"/>
</dbReference>
<evidence type="ECO:0000313" key="2">
    <source>
        <dbReference type="EMBL" id="EEX72586.1"/>
    </source>
</evidence>
<organism evidence="2 3">
    <name type="scientific">Alloprevotella tannerae ATCC 51259</name>
    <dbReference type="NCBI Taxonomy" id="626522"/>
    <lineage>
        <taxon>Bacteria</taxon>
        <taxon>Pseudomonadati</taxon>
        <taxon>Bacteroidota</taxon>
        <taxon>Bacteroidia</taxon>
        <taxon>Bacteroidales</taxon>
        <taxon>Prevotellaceae</taxon>
        <taxon>Alloprevotella</taxon>
    </lineage>
</organism>
<dbReference type="SMART" id="SM00860">
    <property type="entry name" value="SMI1_KNR4"/>
    <property type="match status" value="1"/>
</dbReference>
<dbReference type="Pfam" id="PF09346">
    <property type="entry name" value="SMI1_KNR4"/>
    <property type="match status" value="1"/>
</dbReference>
<evidence type="ECO:0000313" key="3">
    <source>
        <dbReference type="Proteomes" id="UP000003460"/>
    </source>
</evidence>
<protein>
    <submittedName>
        <fullName evidence="2">SMI1 / KNR4 family protein</fullName>
    </submittedName>
</protein>
<accession>C9LEA3</accession>
<proteinExistence type="predicted"/>
<dbReference type="GeneID" id="84577401"/>
<dbReference type="AlphaFoldDB" id="C9LEA3"/>
<dbReference type="OrthoDB" id="4827574at2"/>
<sequence length="491" mass="57204">MKPFENFDWTNFWNDSDYAKKAYIGKAPTDEEISEIEKELGYKLPQSYIELIKKHNGGIPVLRVFLTDDYEINITGIFGIDRTKRHSLCGELGSAFMISEWGYPNIGIAVADTISGGHDMIFLDYRECGKDGEPKVVVVDQESDYHIGVLADTFEDFIKGLTIDATEMENEDFALLDENQKCLAIKFLQEMQEEERVIELLNYVGIENLSAELMGMLARSYNNNNQENEAMRIMDMIPEEERKAVWYYRYGYSYASRCFPHNSEADNLKALEMFEKAIEKAEDEKVIEWCMELVEFRLLSGALEKNKSQTPLVYEHYKKYKNEDVAPEAPANDQQHKYNNLFDVNWIFDKHDYSAEEFEAKFNEKMTQRLGENWRETECNAPIEEAEILVTYEAWIESLEQLYDNECLTDDYEELLEEEKEDGMWQVDIRAHLKADNGKSFSVQEIVWKLQKLMANKELGDHVFFEGIDYEGSSSDYTEHEVPMFYVVCGS</sequence>
<comment type="caution">
    <text evidence="2">The sequence shown here is derived from an EMBL/GenBank/DDBJ whole genome shotgun (WGS) entry which is preliminary data.</text>
</comment>
<name>C9LEA3_9BACT</name>
<keyword evidence="3" id="KW-1185">Reference proteome</keyword>
<dbReference type="RefSeq" id="WP_006254303.1">
    <property type="nucleotide sequence ID" value="NZ_GG700642.1"/>
</dbReference>